<feature type="compositionally biased region" description="Basic and acidic residues" evidence="6">
    <location>
        <begin position="94"/>
        <end position="104"/>
    </location>
</feature>
<feature type="transmembrane region" description="Helical" evidence="7">
    <location>
        <begin position="177"/>
        <end position="196"/>
    </location>
</feature>
<keyword evidence="5 7" id="KW-0472">Membrane</keyword>
<feature type="region of interest" description="Disordered" evidence="6">
    <location>
        <begin position="86"/>
        <end position="106"/>
    </location>
</feature>
<dbReference type="AlphaFoldDB" id="A0A511D8N3"/>
<dbReference type="GO" id="GO:0016020">
    <property type="term" value="C:membrane"/>
    <property type="evidence" value="ECO:0007669"/>
    <property type="project" value="UniProtKB-SubCell"/>
</dbReference>
<keyword evidence="4 7" id="KW-1133">Transmembrane helix</keyword>
<evidence type="ECO:0000256" key="3">
    <source>
        <dbReference type="ARBA" id="ARBA00022692"/>
    </source>
</evidence>
<feature type="transmembrane region" description="Helical" evidence="7">
    <location>
        <begin position="147"/>
        <end position="165"/>
    </location>
</feature>
<evidence type="ECO:0000256" key="6">
    <source>
        <dbReference type="SAM" id="MobiDB-lite"/>
    </source>
</evidence>
<comment type="caution">
    <text evidence="9">The sequence shown here is derived from an EMBL/GenBank/DDBJ whole genome shotgun (WGS) entry which is preliminary data.</text>
</comment>
<evidence type="ECO:0000256" key="1">
    <source>
        <dbReference type="ARBA" id="ARBA00004141"/>
    </source>
</evidence>
<comment type="similarity">
    <text evidence="2">Belongs to the EamA transporter family.</text>
</comment>
<evidence type="ECO:0000313" key="9">
    <source>
        <dbReference type="EMBL" id="GEL20967.1"/>
    </source>
</evidence>
<reference evidence="9 10" key="1">
    <citation type="submission" date="2019-07" db="EMBL/GenBank/DDBJ databases">
        <title>Whole genome shotgun sequence of Pseudonocardia asaccharolytica NBRC 16224.</title>
        <authorList>
            <person name="Hosoyama A."/>
            <person name="Uohara A."/>
            <person name="Ohji S."/>
            <person name="Ichikawa N."/>
        </authorList>
    </citation>
    <scope>NUCLEOTIDE SEQUENCE [LARGE SCALE GENOMIC DNA]</scope>
    <source>
        <strain evidence="9 10">NBRC 16224</strain>
    </source>
</reference>
<dbReference type="EMBL" id="BJVI01000121">
    <property type="protein sequence ID" value="GEL20967.1"/>
    <property type="molecule type" value="Genomic_DNA"/>
</dbReference>
<evidence type="ECO:0000313" key="10">
    <source>
        <dbReference type="Proteomes" id="UP000321328"/>
    </source>
</evidence>
<dbReference type="SUPFAM" id="SSF103481">
    <property type="entry name" value="Multidrug resistance efflux transporter EmrE"/>
    <property type="match status" value="1"/>
</dbReference>
<dbReference type="PANTHER" id="PTHR32322:SF2">
    <property type="entry name" value="EAMA DOMAIN-CONTAINING PROTEIN"/>
    <property type="match status" value="1"/>
</dbReference>
<name>A0A511D8N3_9PSEU</name>
<dbReference type="PANTHER" id="PTHR32322">
    <property type="entry name" value="INNER MEMBRANE TRANSPORTER"/>
    <property type="match status" value="1"/>
</dbReference>
<dbReference type="Pfam" id="PF00892">
    <property type="entry name" value="EamA"/>
    <property type="match status" value="1"/>
</dbReference>
<evidence type="ECO:0000256" key="7">
    <source>
        <dbReference type="SAM" id="Phobius"/>
    </source>
</evidence>
<feature type="domain" description="EamA" evidence="8">
    <location>
        <begin position="126"/>
        <end position="216"/>
    </location>
</feature>
<dbReference type="STRING" id="1123024.GCA_000423625_04986"/>
<keyword evidence="3 7" id="KW-0812">Transmembrane</keyword>
<keyword evidence="10" id="KW-1185">Reference proteome</keyword>
<feature type="region of interest" description="Disordered" evidence="6">
    <location>
        <begin position="226"/>
        <end position="245"/>
    </location>
</feature>
<proteinExistence type="inferred from homology"/>
<evidence type="ECO:0000256" key="2">
    <source>
        <dbReference type="ARBA" id="ARBA00007362"/>
    </source>
</evidence>
<dbReference type="Proteomes" id="UP000321328">
    <property type="component" value="Unassembled WGS sequence"/>
</dbReference>
<evidence type="ECO:0000259" key="8">
    <source>
        <dbReference type="Pfam" id="PF00892"/>
    </source>
</evidence>
<organism evidence="9 10">
    <name type="scientific">Pseudonocardia asaccharolytica DSM 44247 = NBRC 16224</name>
    <dbReference type="NCBI Taxonomy" id="1123024"/>
    <lineage>
        <taxon>Bacteria</taxon>
        <taxon>Bacillati</taxon>
        <taxon>Actinomycetota</taxon>
        <taxon>Actinomycetes</taxon>
        <taxon>Pseudonocardiales</taxon>
        <taxon>Pseudonocardiaceae</taxon>
        <taxon>Pseudonocardia</taxon>
    </lineage>
</organism>
<feature type="transmembrane region" description="Helical" evidence="7">
    <location>
        <begin position="202"/>
        <end position="221"/>
    </location>
</feature>
<evidence type="ECO:0000256" key="4">
    <source>
        <dbReference type="ARBA" id="ARBA00022989"/>
    </source>
</evidence>
<protein>
    <recommendedName>
        <fullName evidence="8">EamA domain-containing protein</fullName>
    </recommendedName>
</protein>
<sequence length="245" mass="26587">MLSSLISIIMVTALAPAVWGTTYFVTAELLPPDRPLLAAVVRALPAGLLLVAFTRRLPQDGDRGHRRCGRCRPARAPCRCPAGRVRHRRRGRRGGRDGDRRRAEQTLALARTPARDDRVAARRGWLLLPVTLLVEGPPPTTLTATNLAGYGYLTIIGAALAYPLWFRGIRALPPTNVTFLGLLSPVVATALGWAALDQRLTVPQVLGGLIVLVALVAAQTSSRQSVRPRPRLADRAATPEYDHMP</sequence>
<dbReference type="InterPro" id="IPR037185">
    <property type="entry name" value="EmrE-like"/>
</dbReference>
<dbReference type="InterPro" id="IPR050638">
    <property type="entry name" value="AA-Vitamin_Transporters"/>
</dbReference>
<evidence type="ECO:0000256" key="5">
    <source>
        <dbReference type="ARBA" id="ARBA00023136"/>
    </source>
</evidence>
<accession>A0A511D8N3</accession>
<comment type="subcellular location">
    <subcellularLocation>
        <location evidence="1">Membrane</location>
        <topology evidence="1">Multi-pass membrane protein</topology>
    </subcellularLocation>
</comment>
<gene>
    <name evidence="9" type="ORF">PA7_48040</name>
</gene>
<dbReference type="InterPro" id="IPR000620">
    <property type="entry name" value="EamA_dom"/>
</dbReference>